<name>A0A4R1KVU4_9FLAO</name>
<proteinExistence type="predicted"/>
<dbReference type="OrthoDB" id="1450897at2"/>
<dbReference type="Proteomes" id="UP000295714">
    <property type="component" value="Unassembled WGS sequence"/>
</dbReference>
<keyword evidence="2" id="KW-1185">Reference proteome</keyword>
<sequence>MGGGKPGNTVITLTVDTDNIQPNEQSIKDNVVFTDNQSDPAENPGHPEIYVSTVIKGSTCTWQGASKNGRDTINITVVAKKSLDGGADILEEITLGDPINEPKVIAKVKNKDIKGPESYFVTFIINKNASQPYTVDPKLQMKGN</sequence>
<evidence type="ECO:0000313" key="2">
    <source>
        <dbReference type="Proteomes" id="UP000295714"/>
    </source>
</evidence>
<dbReference type="AlphaFoldDB" id="A0A4R1KVU4"/>
<gene>
    <name evidence="1" type="ORF">DFQ05_0837</name>
</gene>
<accession>A0A4R1KVU4</accession>
<evidence type="ECO:0000313" key="1">
    <source>
        <dbReference type="EMBL" id="TCK69316.1"/>
    </source>
</evidence>
<organism evidence="1 2">
    <name type="scientific">Winogradskyella wandonensis</name>
    <dbReference type="NCBI Taxonomy" id="1442586"/>
    <lineage>
        <taxon>Bacteria</taxon>
        <taxon>Pseudomonadati</taxon>
        <taxon>Bacteroidota</taxon>
        <taxon>Flavobacteriia</taxon>
        <taxon>Flavobacteriales</taxon>
        <taxon>Flavobacteriaceae</taxon>
        <taxon>Winogradskyella</taxon>
    </lineage>
</organism>
<dbReference type="RefSeq" id="WP_132703840.1">
    <property type="nucleotide sequence ID" value="NZ_SMGI01000001.1"/>
</dbReference>
<protein>
    <submittedName>
        <fullName evidence="1">Uncharacterized protein</fullName>
    </submittedName>
</protein>
<dbReference type="EMBL" id="SMGI01000001">
    <property type="protein sequence ID" value="TCK69316.1"/>
    <property type="molecule type" value="Genomic_DNA"/>
</dbReference>
<comment type="caution">
    <text evidence="1">The sequence shown here is derived from an EMBL/GenBank/DDBJ whole genome shotgun (WGS) entry which is preliminary data.</text>
</comment>
<reference evidence="1 2" key="1">
    <citation type="journal article" date="2015" name="Stand. Genomic Sci.">
        <title>Genomic Encyclopedia of Bacterial and Archaeal Type Strains, Phase III: the genomes of soil and plant-associated and newly described type strains.</title>
        <authorList>
            <person name="Whitman W.B."/>
            <person name="Woyke T."/>
            <person name="Klenk H.P."/>
            <person name="Zhou Y."/>
            <person name="Lilburn T.G."/>
            <person name="Beck B.J."/>
            <person name="De Vos P."/>
            <person name="Vandamme P."/>
            <person name="Eisen J.A."/>
            <person name="Garrity G."/>
            <person name="Hugenholtz P."/>
            <person name="Kyrpides N.C."/>
        </authorList>
    </citation>
    <scope>NUCLEOTIDE SEQUENCE [LARGE SCALE GENOMIC DNA]</scope>
    <source>
        <strain evidence="1 2">CECT 8445</strain>
    </source>
</reference>